<name>A0A903VPJ7_AEDAE</name>
<feature type="domain" description="B box-type" evidence="4">
    <location>
        <begin position="74"/>
        <end position="116"/>
    </location>
</feature>
<evidence type="ECO:0000256" key="3">
    <source>
        <dbReference type="SAM" id="MobiDB-lite"/>
    </source>
</evidence>
<feature type="region of interest" description="Disordered" evidence="3">
    <location>
        <begin position="51"/>
        <end position="72"/>
    </location>
</feature>
<dbReference type="GO" id="GO:0008270">
    <property type="term" value="F:zinc ion binding"/>
    <property type="evidence" value="ECO:0007669"/>
    <property type="project" value="UniProtKB-KW"/>
</dbReference>
<dbReference type="PROSITE" id="PS50119">
    <property type="entry name" value="ZF_BBOX"/>
    <property type="match status" value="1"/>
</dbReference>
<dbReference type="OrthoDB" id="6105938at2759"/>
<gene>
    <name evidence="5" type="primary">110680385</name>
</gene>
<dbReference type="Pfam" id="PF00643">
    <property type="entry name" value="zf-B_box"/>
    <property type="match status" value="1"/>
</dbReference>
<evidence type="ECO:0000313" key="6">
    <source>
        <dbReference type="Proteomes" id="UP000008820"/>
    </source>
</evidence>
<evidence type="ECO:0000313" key="5">
    <source>
        <dbReference type="EnsemblMetazoa" id="AAEL026841-PA"/>
    </source>
</evidence>
<evidence type="ECO:0000256" key="2">
    <source>
        <dbReference type="SAM" id="Coils"/>
    </source>
</evidence>
<accession>A0A903VPJ7</accession>
<proteinExistence type="predicted"/>
<keyword evidence="6" id="KW-1185">Reference proteome</keyword>
<feature type="coiled-coil region" evidence="2">
    <location>
        <begin position="124"/>
        <end position="158"/>
    </location>
</feature>
<dbReference type="EnsemblMetazoa" id="AAEL026841-RA">
    <property type="protein sequence ID" value="AAEL026841-PA"/>
    <property type="gene ID" value="AAEL026841"/>
</dbReference>
<dbReference type="SUPFAM" id="SSF57845">
    <property type="entry name" value="B-box zinc-binding domain"/>
    <property type="match status" value="1"/>
</dbReference>
<reference evidence="6" key="1">
    <citation type="submission" date="2017-06" db="EMBL/GenBank/DDBJ databases">
        <title>Aedes aegypti genome working group (AGWG) sequencing and assembly.</title>
        <authorList>
            <consortium name="Aedes aegypti Genome Working Group (AGWG)"/>
            <person name="Matthews B.J."/>
        </authorList>
    </citation>
    <scope>NUCLEOTIDE SEQUENCE [LARGE SCALE GENOMIC DNA]</scope>
    <source>
        <strain evidence="6">LVP_AGWG</strain>
    </source>
</reference>
<evidence type="ECO:0000256" key="1">
    <source>
        <dbReference type="PROSITE-ProRule" id="PRU00024"/>
    </source>
</evidence>
<keyword evidence="1" id="KW-0863">Zinc-finger</keyword>
<reference evidence="5" key="2">
    <citation type="submission" date="2022-10" db="UniProtKB">
        <authorList>
            <consortium name="EnsemblMetazoa"/>
        </authorList>
    </citation>
    <scope>IDENTIFICATION</scope>
    <source>
        <strain evidence="5">LVP_AGWG</strain>
    </source>
</reference>
<keyword evidence="1" id="KW-0862">Zinc</keyword>
<evidence type="ECO:0000259" key="4">
    <source>
        <dbReference type="PROSITE" id="PS50119"/>
    </source>
</evidence>
<dbReference type="Gene3D" id="3.30.160.60">
    <property type="entry name" value="Classic Zinc Finger"/>
    <property type="match status" value="1"/>
</dbReference>
<sequence>MFKAVPVCAGCGSWSGITVSCSKCCKICCIACLNGSELLCRKCQNEPSDVSTTTGKTERPGQSVAASVTGSSPLQSDLCPIHSKLYSIYCNSCNETICGTCVEPEQPHDFHYICSLNVVYRESVAKIEANLTAAEKLHAELQTHTAKYRRNLELLEKELSGGLGRIDALAESSRMHMSRSLTARKKSVEEKMEIPVLYGAVLENFRRKTDRLSKKEFMQQFAELSVESNKLTKIPMDLELQEVEDVGCELISPYQLKEMIYEGFSEAEIDKRVSFSLETTYGVQWDCHVTKANILQIEPIPNDEAIFQFIHELVVIIDHPDYSQSIRKVFQLDKANGSIFDVEEVTRIVDHGYCSKDGDLIICIGIRPANALIEKQLLKHLLEKMASKIEEYDDEYSIQRYQIMSNGFGKDNIVKCPTIYDVNSCSWSFGIKKYSRSSLGVYIQSSNYSATCRAFMEIKYNNNKAIIQRCSLQYFGRTDYGKILHRFDKLDDLDNEDMLLLRYGVRALPDAPS</sequence>
<dbReference type="Proteomes" id="UP000008820">
    <property type="component" value="Unassembled WGS sequence"/>
</dbReference>
<dbReference type="AlphaFoldDB" id="A0A903VPJ7"/>
<organism evidence="5 6">
    <name type="scientific">Aedes aegypti</name>
    <name type="common">Yellowfever mosquito</name>
    <name type="synonym">Culex aegypti</name>
    <dbReference type="NCBI Taxonomy" id="7159"/>
    <lineage>
        <taxon>Eukaryota</taxon>
        <taxon>Metazoa</taxon>
        <taxon>Ecdysozoa</taxon>
        <taxon>Arthropoda</taxon>
        <taxon>Hexapoda</taxon>
        <taxon>Insecta</taxon>
        <taxon>Pterygota</taxon>
        <taxon>Neoptera</taxon>
        <taxon>Endopterygota</taxon>
        <taxon>Diptera</taxon>
        <taxon>Nematocera</taxon>
        <taxon>Culicoidea</taxon>
        <taxon>Culicidae</taxon>
        <taxon>Culicinae</taxon>
        <taxon>Aedini</taxon>
        <taxon>Aedes</taxon>
        <taxon>Stegomyia</taxon>
    </lineage>
</organism>
<keyword evidence="2" id="KW-0175">Coiled coil</keyword>
<protein>
    <recommendedName>
        <fullName evidence="4">B box-type domain-containing protein</fullName>
    </recommendedName>
</protein>
<keyword evidence="1" id="KW-0479">Metal-binding</keyword>
<dbReference type="PROSITE" id="PS51257">
    <property type="entry name" value="PROKAR_LIPOPROTEIN"/>
    <property type="match status" value="1"/>
</dbReference>
<dbReference type="InterPro" id="IPR000315">
    <property type="entry name" value="Znf_B-box"/>
</dbReference>